<evidence type="ECO:0000313" key="10">
    <source>
        <dbReference type="EMBL" id="OGI40923.1"/>
    </source>
</evidence>
<dbReference type="STRING" id="1817756.A2140_00260"/>
<keyword evidence="4 8" id="KW-0489">Methyltransferase</keyword>
<dbReference type="NCBIfam" id="TIGR02072">
    <property type="entry name" value="BioC"/>
    <property type="match status" value="1"/>
</dbReference>
<dbReference type="CDD" id="cd02440">
    <property type="entry name" value="AdoMet_MTases"/>
    <property type="match status" value="1"/>
</dbReference>
<evidence type="ECO:0000256" key="4">
    <source>
        <dbReference type="ARBA" id="ARBA00022603"/>
    </source>
</evidence>
<dbReference type="UniPathway" id="UPA00078"/>
<evidence type="ECO:0000256" key="6">
    <source>
        <dbReference type="ARBA" id="ARBA00022691"/>
    </source>
</evidence>
<evidence type="ECO:0000256" key="1">
    <source>
        <dbReference type="ARBA" id="ARBA00000852"/>
    </source>
</evidence>
<dbReference type="GO" id="GO:0008757">
    <property type="term" value="F:S-adenosylmethionine-dependent methyltransferase activity"/>
    <property type="evidence" value="ECO:0007669"/>
    <property type="project" value="InterPro"/>
</dbReference>
<dbReference type="Pfam" id="PF08241">
    <property type="entry name" value="Methyltransf_11"/>
    <property type="match status" value="1"/>
</dbReference>
<dbReference type="GO" id="GO:0010340">
    <property type="term" value="F:carboxyl-O-methyltransferase activity"/>
    <property type="evidence" value="ECO:0007669"/>
    <property type="project" value="UniProtKB-UniRule"/>
</dbReference>
<dbReference type="HAMAP" id="MF_00835">
    <property type="entry name" value="BioC"/>
    <property type="match status" value="1"/>
</dbReference>
<dbReference type="InterPro" id="IPR011814">
    <property type="entry name" value="BioC"/>
</dbReference>
<evidence type="ECO:0000256" key="8">
    <source>
        <dbReference type="HAMAP-Rule" id="MF_00835"/>
    </source>
</evidence>
<organism evidence="10 11">
    <name type="scientific">Candidatus Muproteobacteria bacterium RBG_16_62_13</name>
    <dbReference type="NCBI Taxonomy" id="1817756"/>
    <lineage>
        <taxon>Bacteria</taxon>
        <taxon>Pseudomonadati</taxon>
        <taxon>Pseudomonadota</taxon>
        <taxon>Candidatus Muproteobacteria</taxon>
    </lineage>
</organism>
<sequence>MNLFNDLDRREIRAAFERASDTYDVAAVLQREIADRLLERLDFIRLVPARVLDAGCGTGYSLPSLSRRYRQATIIGMDLAAGMLRQARRRGGWLSRLGSRRQYLAGDFGQLPFADASVDLVFSSLALQWCRPEAVFAECRRVLRPGGLLIFSTFGPDTLKELRQAWSAVDGGAHVHGFIDMHDLGDQLLQAGFAEPVLDVERLTLTYETVRALLLDLKQLGAHNAMAARHRGLTGKRRFSAFTAAYEQWRRDGRLPATYEVVYGQAWVPAGSPNRNQVDGGVGIPVSSIRRHPNS</sequence>
<evidence type="ECO:0000256" key="5">
    <source>
        <dbReference type="ARBA" id="ARBA00022679"/>
    </source>
</evidence>
<dbReference type="Gene3D" id="3.40.50.150">
    <property type="entry name" value="Vaccinia Virus protein VP39"/>
    <property type="match status" value="1"/>
</dbReference>
<evidence type="ECO:0000313" key="11">
    <source>
        <dbReference type="Proteomes" id="UP000178379"/>
    </source>
</evidence>
<dbReference type="EMBL" id="MFSQ01000046">
    <property type="protein sequence ID" value="OGI40923.1"/>
    <property type="molecule type" value="Genomic_DNA"/>
</dbReference>
<evidence type="ECO:0000259" key="9">
    <source>
        <dbReference type="Pfam" id="PF08241"/>
    </source>
</evidence>
<keyword evidence="5 8" id="KW-0808">Transferase</keyword>
<dbReference type="InterPro" id="IPR050602">
    <property type="entry name" value="Malonyl-ACP_OMT"/>
</dbReference>
<protein>
    <recommendedName>
        <fullName evidence="3 8">Malonyl-[acyl-carrier protein] O-methyltransferase</fullName>
        <shortName evidence="8">Malonyl-ACP O-methyltransferase</shortName>
        <ecNumber evidence="3 8">2.1.1.197</ecNumber>
    </recommendedName>
    <alternativeName>
        <fullName evidence="8">Biotin synthesis protein BioC</fullName>
    </alternativeName>
</protein>
<reference evidence="10 11" key="1">
    <citation type="journal article" date="2016" name="Nat. Commun.">
        <title>Thousands of microbial genomes shed light on interconnected biogeochemical processes in an aquifer system.</title>
        <authorList>
            <person name="Anantharaman K."/>
            <person name="Brown C.T."/>
            <person name="Hug L.A."/>
            <person name="Sharon I."/>
            <person name="Castelle C.J."/>
            <person name="Probst A.J."/>
            <person name="Thomas B.C."/>
            <person name="Singh A."/>
            <person name="Wilkins M.J."/>
            <person name="Karaoz U."/>
            <person name="Brodie E.L."/>
            <person name="Williams K.H."/>
            <person name="Hubbard S.S."/>
            <person name="Banfield J.F."/>
        </authorList>
    </citation>
    <scope>NUCLEOTIDE SEQUENCE [LARGE SCALE GENOMIC DNA]</scope>
</reference>
<evidence type="ECO:0000256" key="7">
    <source>
        <dbReference type="ARBA" id="ARBA00022756"/>
    </source>
</evidence>
<dbReference type="InterPro" id="IPR013216">
    <property type="entry name" value="Methyltransf_11"/>
</dbReference>
<comment type="catalytic activity">
    <reaction evidence="1 8">
        <text>malonyl-[ACP] + S-adenosyl-L-methionine = malonyl-[ACP] methyl ester + S-adenosyl-L-homocysteine</text>
        <dbReference type="Rhea" id="RHEA:17105"/>
        <dbReference type="Rhea" id="RHEA-COMP:9623"/>
        <dbReference type="Rhea" id="RHEA-COMP:9954"/>
        <dbReference type="ChEBI" id="CHEBI:57856"/>
        <dbReference type="ChEBI" id="CHEBI:59789"/>
        <dbReference type="ChEBI" id="CHEBI:78449"/>
        <dbReference type="ChEBI" id="CHEBI:78845"/>
        <dbReference type="EC" id="2.1.1.197"/>
    </reaction>
</comment>
<gene>
    <name evidence="8" type="primary">bioC</name>
    <name evidence="10" type="ORF">A2140_00260</name>
</gene>
<dbReference type="GO" id="GO:0032259">
    <property type="term" value="P:methylation"/>
    <property type="evidence" value="ECO:0007669"/>
    <property type="project" value="UniProtKB-KW"/>
</dbReference>
<dbReference type="AlphaFoldDB" id="A0A1F6T715"/>
<evidence type="ECO:0000256" key="2">
    <source>
        <dbReference type="ARBA" id="ARBA00004746"/>
    </source>
</evidence>
<comment type="pathway">
    <text evidence="2 8">Cofactor biosynthesis; biotin biosynthesis.</text>
</comment>
<dbReference type="GO" id="GO:0102130">
    <property type="term" value="F:malonyl-CoA methyltransferase activity"/>
    <property type="evidence" value="ECO:0007669"/>
    <property type="project" value="UniProtKB-EC"/>
</dbReference>
<dbReference type="GO" id="GO:0009102">
    <property type="term" value="P:biotin biosynthetic process"/>
    <property type="evidence" value="ECO:0007669"/>
    <property type="project" value="UniProtKB-UniRule"/>
</dbReference>
<evidence type="ECO:0000256" key="3">
    <source>
        <dbReference type="ARBA" id="ARBA00012327"/>
    </source>
</evidence>
<proteinExistence type="inferred from homology"/>
<comment type="similarity">
    <text evidence="8">Belongs to the methyltransferase superfamily.</text>
</comment>
<dbReference type="SUPFAM" id="SSF53335">
    <property type="entry name" value="S-adenosyl-L-methionine-dependent methyltransferases"/>
    <property type="match status" value="1"/>
</dbReference>
<name>A0A1F6T715_9PROT</name>
<accession>A0A1F6T715</accession>
<comment type="function">
    <text evidence="8">Converts the free carboxyl group of a malonyl-thioester to its methyl ester by transfer of a methyl group from S-adenosyl-L-methionine (SAM). It allows to synthesize pimeloyl-ACP via the fatty acid synthetic pathway.</text>
</comment>
<keyword evidence="7 8" id="KW-0093">Biotin biosynthesis</keyword>
<dbReference type="PANTHER" id="PTHR13090:SF1">
    <property type="entry name" value="ARGININE-HYDROXYLASE NDUFAF5, MITOCHONDRIAL"/>
    <property type="match status" value="1"/>
</dbReference>
<dbReference type="PANTHER" id="PTHR13090">
    <property type="entry name" value="ARGININE-HYDROXYLASE NDUFAF5, MITOCHONDRIAL"/>
    <property type="match status" value="1"/>
</dbReference>
<dbReference type="Proteomes" id="UP000178379">
    <property type="component" value="Unassembled WGS sequence"/>
</dbReference>
<keyword evidence="6 8" id="KW-0949">S-adenosyl-L-methionine</keyword>
<comment type="caution">
    <text evidence="10">The sequence shown here is derived from an EMBL/GenBank/DDBJ whole genome shotgun (WGS) entry which is preliminary data.</text>
</comment>
<feature type="domain" description="Methyltransferase type 11" evidence="9">
    <location>
        <begin position="52"/>
        <end position="151"/>
    </location>
</feature>
<dbReference type="InterPro" id="IPR029063">
    <property type="entry name" value="SAM-dependent_MTases_sf"/>
</dbReference>
<dbReference type="EC" id="2.1.1.197" evidence="3 8"/>